<keyword evidence="4 8" id="KW-0812">Transmembrane</keyword>
<feature type="transmembrane region" description="Helical" evidence="8">
    <location>
        <begin position="52"/>
        <end position="72"/>
    </location>
</feature>
<dbReference type="AlphaFoldDB" id="A0A2T8F7R9"/>
<feature type="domain" description="Major facilitator superfamily (MFS) profile" evidence="9">
    <location>
        <begin position="13"/>
        <end position="465"/>
    </location>
</feature>
<keyword evidence="11" id="KW-1185">Reference proteome</keyword>
<feature type="transmembrane region" description="Helical" evidence="8">
    <location>
        <begin position="341"/>
        <end position="360"/>
    </location>
</feature>
<feature type="transmembrane region" description="Helical" evidence="8">
    <location>
        <begin position="406"/>
        <end position="425"/>
    </location>
</feature>
<feature type="transmembrane region" description="Helical" evidence="8">
    <location>
        <begin position="84"/>
        <end position="103"/>
    </location>
</feature>
<dbReference type="PANTHER" id="PTHR42718">
    <property type="entry name" value="MAJOR FACILITATOR SUPERFAMILY MULTIDRUG TRANSPORTER MFSC"/>
    <property type="match status" value="1"/>
</dbReference>
<feature type="transmembrane region" description="Helical" evidence="8">
    <location>
        <begin position="437"/>
        <end position="461"/>
    </location>
</feature>
<dbReference type="GO" id="GO:0005886">
    <property type="term" value="C:plasma membrane"/>
    <property type="evidence" value="ECO:0007669"/>
    <property type="project" value="UniProtKB-SubCell"/>
</dbReference>
<evidence type="ECO:0000313" key="10">
    <source>
        <dbReference type="EMBL" id="PVG81750.1"/>
    </source>
</evidence>
<protein>
    <submittedName>
        <fullName evidence="10">MFS transporter</fullName>
    </submittedName>
</protein>
<dbReference type="GO" id="GO:0022857">
    <property type="term" value="F:transmembrane transporter activity"/>
    <property type="evidence" value="ECO:0007669"/>
    <property type="project" value="InterPro"/>
</dbReference>
<dbReference type="PROSITE" id="PS50850">
    <property type="entry name" value="MFS"/>
    <property type="match status" value="1"/>
</dbReference>
<comment type="caution">
    <text evidence="10">The sequence shown here is derived from an EMBL/GenBank/DDBJ whole genome shotgun (WGS) entry which is preliminary data.</text>
</comment>
<keyword evidence="5 8" id="KW-1133">Transmembrane helix</keyword>
<evidence type="ECO:0000256" key="3">
    <source>
        <dbReference type="ARBA" id="ARBA00022475"/>
    </source>
</evidence>
<name>A0A2T8F7R9_9ACTN</name>
<feature type="transmembrane region" description="Helical" evidence="8">
    <location>
        <begin position="204"/>
        <end position="224"/>
    </location>
</feature>
<accession>A0A2T8F7R9</accession>
<gene>
    <name evidence="10" type="ORF">DDE18_17425</name>
</gene>
<dbReference type="OrthoDB" id="4484751at2"/>
<feature type="region of interest" description="Disordered" evidence="7">
    <location>
        <begin position="469"/>
        <end position="504"/>
    </location>
</feature>
<dbReference type="InterPro" id="IPR036259">
    <property type="entry name" value="MFS_trans_sf"/>
</dbReference>
<evidence type="ECO:0000313" key="11">
    <source>
        <dbReference type="Proteomes" id="UP000246018"/>
    </source>
</evidence>
<dbReference type="Pfam" id="PF07690">
    <property type="entry name" value="MFS_1"/>
    <property type="match status" value="1"/>
</dbReference>
<dbReference type="EMBL" id="QDGZ01000007">
    <property type="protein sequence ID" value="PVG81750.1"/>
    <property type="molecule type" value="Genomic_DNA"/>
</dbReference>
<feature type="transmembrane region" description="Helical" evidence="8">
    <location>
        <begin position="14"/>
        <end position="32"/>
    </location>
</feature>
<sequence>MPERPARRTGNPDCPRVVFGVLVVGVTSYTLLQSMTVPALPLIQAELGTSQAAASWVLTAFLVSASVATPIVGRLGDAYGKTRMFVVSLALLGVGALGAALATDVRALVAARVVQGLAGGVLPLAFGIIREQLPVRRVPGAVALLSSLMSVGFGAGIVVSGPVVHILGYRPLFLLPMATALLAAFAAHLLVPESRARTGQPVRLLSAVALAGWLVCGLLAISWAPTVGWTSLRTVAFMTAATLLLVAWVLVETHVDVPLIHLDLLLDRRVLGANVVALLVGVSMYASFGYLPQLVQTPESSGYGLGASVAASGYLMLPTAVLSFVAGVLSPRLGRRLGARALITSGCWLSATGLGVTAVAHDHAWQIMLANALTGLGSGTSFAVLANVVVAAAPEGRVGVATGLNANLRTIGGAIGSAVLASVLAQHLLPSGYPEEAGYVVAFALLAVASTVAGIVAFTITERCPQSPSAMSRARVPWPARPGARGGRARPPEVVPLRGAGPPS</sequence>
<dbReference type="InterPro" id="IPR020846">
    <property type="entry name" value="MFS_dom"/>
</dbReference>
<keyword evidence="6 8" id="KW-0472">Membrane</keyword>
<feature type="transmembrane region" description="Helical" evidence="8">
    <location>
        <begin position="303"/>
        <end position="329"/>
    </location>
</feature>
<reference evidence="10 11" key="1">
    <citation type="submission" date="2018-04" db="EMBL/GenBank/DDBJ databases">
        <title>Genome of Nocardioides gansuensis WSJ-1.</title>
        <authorList>
            <person name="Wu S."/>
            <person name="Wang G."/>
        </authorList>
    </citation>
    <scope>NUCLEOTIDE SEQUENCE [LARGE SCALE GENOMIC DNA]</scope>
    <source>
        <strain evidence="10 11">WSJ-1</strain>
    </source>
</reference>
<evidence type="ECO:0000256" key="1">
    <source>
        <dbReference type="ARBA" id="ARBA00004651"/>
    </source>
</evidence>
<proteinExistence type="predicted"/>
<feature type="transmembrane region" description="Helical" evidence="8">
    <location>
        <begin position="372"/>
        <end position="394"/>
    </location>
</feature>
<feature type="transmembrane region" description="Helical" evidence="8">
    <location>
        <begin position="141"/>
        <end position="167"/>
    </location>
</feature>
<evidence type="ECO:0000259" key="9">
    <source>
        <dbReference type="PROSITE" id="PS50850"/>
    </source>
</evidence>
<feature type="transmembrane region" description="Helical" evidence="8">
    <location>
        <begin position="230"/>
        <end position="251"/>
    </location>
</feature>
<evidence type="ECO:0000256" key="7">
    <source>
        <dbReference type="SAM" id="MobiDB-lite"/>
    </source>
</evidence>
<organism evidence="10 11">
    <name type="scientific">Nocardioides gansuensis</name>
    <dbReference type="NCBI Taxonomy" id="2138300"/>
    <lineage>
        <taxon>Bacteria</taxon>
        <taxon>Bacillati</taxon>
        <taxon>Actinomycetota</taxon>
        <taxon>Actinomycetes</taxon>
        <taxon>Propionibacteriales</taxon>
        <taxon>Nocardioidaceae</taxon>
        <taxon>Nocardioides</taxon>
    </lineage>
</organism>
<dbReference type="InterPro" id="IPR011701">
    <property type="entry name" value="MFS"/>
</dbReference>
<feature type="compositionally biased region" description="Low complexity" evidence="7">
    <location>
        <begin position="473"/>
        <end position="483"/>
    </location>
</feature>
<evidence type="ECO:0000256" key="2">
    <source>
        <dbReference type="ARBA" id="ARBA00022448"/>
    </source>
</evidence>
<feature type="transmembrane region" description="Helical" evidence="8">
    <location>
        <begin position="271"/>
        <end position="291"/>
    </location>
</feature>
<dbReference type="PANTHER" id="PTHR42718:SF46">
    <property type="entry name" value="BLR6921 PROTEIN"/>
    <property type="match status" value="1"/>
</dbReference>
<dbReference type="Proteomes" id="UP000246018">
    <property type="component" value="Unassembled WGS sequence"/>
</dbReference>
<dbReference type="CDD" id="cd17504">
    <property type="entry name" value="MFS_MMR_MDR_like"/>
    <property type="match status" value="1"/>
</dbReference>
<evidence type="ECO:0000256" key="8">
    <source>
        <dbReference type="SAM" id="Phobius"/>
    </source>
</evidence>
<evidence type="ECO:0000256" key="4">
    <source>
        <dbReference type="ARBA" id="ARBA00022692"/>
    </source>
</evidence>
<dbReference type="Gene3D" id="1.20.1250.20">
    <property type="entry name" value="MFS general substrate transporter like domains"/>
    <property type="match status" value="2"/>
</dbReference>
<dbReference type="SUPFAM" id="SSF103473">
    <property type="entry name" value="MFS general substrate transporter"/>
    <property type="match status" value="1"/>
</dbReference>
<keyword evidence="3" id="KW-1003">Cell membrane</keyword>
<feature type="transmembrane region" description="Helical" evidence="8">
    <location>
        <begin position="173"/>
        <end position="192"/>
    </location>
</feature>
<evidence type="ECO:0000256" key="5">
    <source>
        <dbReference type="ARBA" id="ARBA00022989"/>
    </source>
</evidence>
<evidence type="ECO:0000256" key="6">
    <source>
        <dbReference type="ARBA" id="ARBA00023136"/>
    </source>
</evidence>
<feature type="transmembrane region" description="Helical" evidence="8">
    <location>
        <begin position="109"/>
        <end position="129"/>
    </location>
</feature>
<keyword evidence="2" id="KW-0813">Transport</keyword>
<comment type="subcellular location">
    <subcellularLocation>
        <location evidence="1">Cell membrane</location>
        <topology evidence="1">Multi-pass membrane protein</topology>
    </subcellularLocation>
</comment>